<reference evidence="1" key="1">
    <citation type="submission" date="2021-06" db="EMBL/GenBank/DDBJ databases">
        <authorList>
            <person name="Kallberg Y."/>
            <person name="Tangrot J."/>
            <person name="Rosling A."/>
        </authorList>
    </citation>
    <scope>NUCLEOTIDE SEQUENCE</scope>
    <source>
        <strain evidence="1">CL356</strain>
    </source>
</reference>
<evidence type="ECO:0000313" key="2">
    <source>
        <dbReference type="Proteomes" id="UP000789525"/>
    </source>
</evidence>
<dbReference type="EMBL" id="CAJVPT010033648">
    <property type="protein sequence ID" value="CAG8705568.1"/>
    <property type="molecule type" value="Genomic_DNA"/>
</dbReference>
<sequence length="262" mass="28960">MGTAPAATGIVTAVIVGFTSLTIFSIIRGPEAVLHSFMHLTSSLSSKISTVGQKMPNVVWRVYDIVKPVALVIYDILRVVTPIIFGFFFVIFGAIRDSLLALTGVVKAIMKQVEERRTAGQQTNSRCLVMHALYIQTFPTYRDSYTKYLREDTMIRFKHRLTVRMKHHRDHELEDIAIRAQTISHLTTSTIPNDATTVLGVFIIVCLVAPLILLIIGFAPWGVIGGSLAAFIQSLIGDVVAGSLFALLQSLATVLIFEEREE</sequence>
<gene>
    <name evidence="1" type="ORF">ACOLOM_LOCUS10441</name>
</gene>
<keyword evidence="2" id="KW-1185">Reference proteome</keyword>
<comment type="caution">
    <text evidence="1">The sequence shown here is derived from an EMBL/GenBank/DDBJ whole genome shotgun (WGS) entry which is preliminary data.</text>
</comment>
<name>A0ACA9PDS7_9GLOM</name>
<feature type="non-terminal residue" evidence="1">
    <location>
        <position position="262"/>
    </location>
</feature>
<proteinExistence type="predicted"/>
<organism evidence="1 2">
    <name type="scientific">Acaulospora colombiana</name>
    <dbReference type="NCBI Taxonomy" id="27376"/>
    <lineage>
        <taxon>Eukaryota</taxon>
        <taxon>Fungi</taxon>
        <taxon>Fungi incertae sedis</taxon>
        <taxon>Mucoromycota</taxon>
        <taxon>Glomeromycotina</taxon>
        <taxon>Glomeromycetes</taxon>
        <taxon>Diversisporales</taxon>
        <taxon>Acaulosporaceae</taxon>
        <taxon>Acaulospora</taxon>
    </lineage>
</organism>
<dbReference type="Proteomes" id="UP000789525">
    <property type="component" value="Unassembled WGS sequence"/>
</dbReference>
<evidence type="ECO:0000313" key="1">
    <source>
        <dbReference type="EMBL" id="CAG8705568.1"/>
    </source>
</evidence>
<accession>A0ACA9PDS7</accession>
<protein>
    <submittedName>
        <fullName evidence="1">10943_t:CDS:1</fullName>
    </submittedName>
</protein>